<sequence>GKFKKQTCGSPVYGHEDKKLGYHGFSLISAFINMVKHNRVLVFGLKSSGKTTILEQLLYQNVTKDKKRQSGLWLAPQPNYERSPDHSNRFKAHFGRKDCQLKKNRHLKLIQIFHPTIEDTYNIMIINDKGSQEGIIFYDTGGFSGKSPEIPRHYLSSMDGFVLVYAVNNQESFNMIDILKRDIDKNKEKKDAPVIIIGTKLDLVEERQVDYSQVLAWSAKEKTKCYELSVFDLNSLHEPFIQLASKLNPPQVKSGFSQMTMRSKAKD</sequence>
<accession>A0AA88KZE4</accession>
<dbReference type="Pfam" id="PF00071">
    <property type="entry name" value="Ras"/>
    <property type="match status" value="1"/>
</dbReference>
<dbReference type="SMART" id="SM00173">
    <property type="entry name" value="RAS"/>
    <property type="match status" value="1"/>
</dbReference>
<dbReference type="SMART" id="SM00175">
    <property type="entry name" value="RAB"/>
    <property type="match status" value="1"/>
</dbReference>
<dbReference type="GO" id="GO:0043124">
    <property type="term" value="P:negative regulation of canonical NF-kappaB signal transduction"/>
    <property type="evidence" value="ECO:0007669"/>
    <property type="project" value="InterPro"/>
</dbReference>
<keyword evidence="2" id="KW-0547">Nucleotide-binding</keyword>
<dbReference type="GO" id="GO:0005525">
    <property type="term" value="F:GTP binding"/>
    <property type="evidence" value="ECO:0007669"/>
    <property type="project" value="UniProtKB-KW"/>
</dbReference>
<evidence type="ECO:0000256" key="3">
    <source>
        <dbReference type="ARBA" id="ARBA00023134"/>
    </source>
</evidence>
<organism evidence="4 5">
    <name type="scientific">Artemia franciscana</name>
    <name type="common">Brine shrimp</name>
    <name type="synonym">Artemia sanfranciscana</name>
    <dbReference type="NCBI Taxonomy" id="6661"/>
    <lineage>
        <taxon>Eukaryota</taxon>
        <taxon>Metazoa</taxon>
        <taxon>Ecdysozoa</taxon>
        <taxon>Arthropoda</taxon>
        <taxon>Crustacea</taxon>
        <taxon>Branchiopoda</taxon>
        <taxon>Anostraca</taxon>
        <taxon>Artemiidae</taxon>
        <taxon>Artemia</taxon>
    </lineage>
</organism>
<protein>
    <submittedName>
        <fullName evidence="4">Uncharacterized protein</fullName>
    </submittedName>
</protein>
<dbReference type="InterPro" id="IPR027417">
    <property type="entry name" value="P-loop_NTPase"/>
</dbReference>
<dbReference type="GO" id="GO:0032484">
    <property type="term" value="P:Ral protein signal transduction"/>
    <property type="evidence" value="ECO:0007669"/>
    <property type="project" value="TreeGrafter"/>
</dbReference>
<name>A0AA88KZE4_ARTSF</name>
<evidence type="ECO:0000256" key="2">
    <source>
        <dbReference type="ARBA" id="ARBA00022741"/>
    </source>
</evidence>
<dbReference type="InterPro" id="IPR001806">
    <property type="entry name" value="Small_GTPase"/>
</dbReference>
<evidence type="ECO:0000313" key="5">
    <source>
        <dbReference type="Proteomes" id="UP001187531"/>
    </source>
</evidence>
<dbReference type="PROSITE" id="PS51419">
    <property type="entry name" value="RAB"/>
    <property type="match status" value="1"/>
</dbReference>
<keyword evidence="5" id="KW-1185">Reference proteome</keyword>
<evidence type="ECO:0000313" key="4">
    <source>
        <dbReference type="EMBL" id="KAK2707321.1"/>
    </source>
</evidence>
<dbReference type="Proteomes" id="UP001187531">
    <property type="component" value="Unassembled WGS sequence"/>
</dbReference>
<proteinExistence type="inferred from homology"/>
<comment type="caution">
    <text evidence="4">The sequence shown here is derived from an EMBL/GenBank/DDBJ whole genome shotgun (WGS) entry which is preliminary data.</text>
</comment>
<dbReference type="InterPro" id="IPR042227">
    <property type="entry name" value="KBRS"/>
</dbReference>
<dbReference type="PANTHER" id="PTHR46152">
    <property type="entry name" value="NF-KAPPA-B INHIBITOR-INTERACTING RAS-LIKE PROTEIN"/>
    <property type="match status" value="1"/>
</dbReference>
<dbReference type="Gene3D" id="3.40.50.300">
    <property type="entry name" value="P-loop containing nucleotide triphosphate hydrolases"/>
    <property type="match status" value="1"/>
</dbReference>
<comment type="similarity">
    <text evidence="1">Belongs to the small GTPase superfamily. Ras family. KappaB-Ras subfamily.</text>
</comment>
<feature type="non-terminal residue" evidence="4">
    <location>
        <position position="267"/>
    </location>
</feature>
<dbReference type="PRINTS" id="PR00449">
    <property type="entry name" value="RASTRNSFRMNG"/>
</dbReference>
<dbReference type="AlphaFoldDB" id="A0AA88KZE4"/>
<dbReference type="EMBL" id="JAVRJZ010000019">
    <property type="protein sequence ID" value="KAK2707321.1"/>
    <property type="molecule type" value="Genomic_DNA"/>
</dbReference>
<dbReference type="SUPFAM" id="SSF52540">
    <property type="entry name" value="P-loop containing nucleoside triphosphate hydrolases"/>
    <property type="match status" value="1"/>
</dbReference>
<evidence type="ECO:0000256" key="1">
    <source>
        <dbReference type="ARBA" id="ARBA00008094"/>
    </source>
</evidence>
<dbReference type="PANTHER" id="PTHR46152:SF3">
    <property type="entry name" value="NF-KAPPA-B INHIBITOR-INTERACTING RAS-LIKE PROTEIN"/>
    <property type="match status" value="1"/>
</dbReference>
<keyword evidence="3" id="KW-0342">GTP-binding</keyword>
<dbReference type="PROSITE" id="PS51421">
    <property type="entry name" value="RAS"/>
    <property type="match status" value="1"/>
</dbReference>
<dbReference type="GO" id="GO:0003924">
    <property type="term" value="F:GTPase activity"/>
    <property type="evidence" value="ECO:0007669"/>
    <property type="project" value="InterPro"/>
</dbReference>
<gene>
    <name evidence="4" type="ORF">QYM36_015114</name>
</gene>
<dbReference type="GO" id="GO:0032794">
    <property type="term" value="F:GTPase activating protein binding"/>
    <property type="evidence" value="ECO:0007669"/>
    <property type="project" value="TreeGrafter"/>
</dbReference>
<reference evidence="4" key="1">
    <citation type="submission" date="2023-07" db="EMBL/GenBank/DDBJ databases">
        <title>Chromosome-level genome assembly of Artemia franciscana.</title>
        <authorList>
            <person name="Jo E."/>
        </authorList>
    </citation>
    <scope>NUCLEOTIDE SEQUENCE</scope>
    <source>
        <tissue evidence="4">Whole body</tissue>
    </source>
</reference>